<accession>A0ABU2ZXM3</accession>
<comment type="caution">
    <text evidence="1">The sequence shown here is derived from an EMBL/GenBank/DDBJ whole genome shotgun (WGS) entry which is preliminary data.</text>
</comment>
<evidence type="ECO:0008006" key="3">
    <source>
        <dbReference type="Google" id="ProtNLM"/>
    </source>
</evidence>
<organism evidence="1 2">
    <name type="scientific">Thalassotalea castellviae</name>
    <dbReference type="NCBI Taxonomy" id="3075612"/>
    <lineage>
        <taxon>Bacteria</taxon>
        <taxon>Pseudomonadati</taxon>
        <taxon>Pseudomonadota</taxon>
        <taxon>Gammaproteobacteria</taxon>
        <taxon>Alteromonadales</taxon>
        <taxon>Colwelliaceae</taxon>
        <taxon>Thalassotalea</taxon>
    </lineage>
</organism>
<evidence type="ECO:0000313" key="1">
    <source>
        <dbReference type="EMBL" id="MDT0602682.1"/>
    </source>
</evidence>
<protein>
    <recommendedName>
        <fullName evidence="3">Transposase</fullName>
    </recommendedName>
</protein>
<reference evidence="1 2" key="1">
    <citation type="submission" date="2023-09" db="EMBL/GenBank/DDBJ databases">
        <authorList>
            <person name="Rey-Velasco X."/>
        </authorList>
    </citation>
    <scope>NUCLEOTIDE SEQUENCE [LARGE SCALE GENOMIC DNA]</scope>
    <source>
        <strain evidence="1 2">W431</strain>
    </source>
</reference>
<keyword evidence="2" id="KW-1185">Reference proteome</keyword>
<dbReference type="RefSeq" id="WP_311577352.1">
    <property type="nucleotide sequence ID" value="NZ_JAVRIF010000001.1"/>
</dbReference>
<dbReference type="Proteomes" id="UP001266357">
    <property type="component" value="Unassembled WGS sequence"/>
</dbReference>
<name>A0ABU2ZXM3_9GAMM</name>
<gene>
    <name evidence="1" type="ORF">RM573_03685</name>
</gene>
<evidence type="ECO:0000313" key="2">
    <source>
        <dbReference type="Proteomes" id="UP001266357"/>
    </source>
</evidence>
<dbReference type="EMBL" id="JAVRIF010000001">
    <property type="protein sequence ID" value="MDT0602682.1"/>
    <property type="molecule type" value="Genomic_DNA"/>
</dbReference>
<sequence length="93" mass="11056">MSPKNNIKKLIDKHQDLVHSEHIKVKSHVQREEDDWVLNTIMIENIDVPFKYKRKKLYRSLKGQRVNMTYYPSSETIAGFNIEVMNVVRIKLS</sequence>
<proteinExistence type="predicted"/>